<comment type="similarity">
    <text evidence="1">Belongs to the short-chain dehydrogenases/reductases (SDR) family.</text>
</comment>
<proteinExistence type="inferred from homology"/>
<keyword evidence="4" id="KW-1185">Reference proteome</keyword>
<comment type="caution">
    <text evidence="3">The sequence shown here is derived from an EMBL/GenBank/DDBJ whole genome shotgun (WGS) entry which is preliminary data.</text>
</comment>
<evidence type="ECO:0000313" key="4">
    <source>
        <dbReference type="Proteomes" id="UP000621510"/>
    </source>
</evidence>
<keyword evidence="2" id="KW-0560">Oxidoreductase</keyword>
<dbReference type="Proteomes" id="UP000621510">
    <property type="component" value="Unassembled WGS sequence"/>
</dbReference>
<dbReference type="InterPro" id="IPR020904">
    <property type="entry name" value="Sc_DH/Rdtase_CS"/>
</dbReference>
<dbReference type="InterPro" id="IPR036291">
    <property type="entry name" value="NAD(P)-bd_dom_sf"/>
</dbReference>
<dbReference type="PANTHER" id="PTHR43477:SF1">
    <property type="entry name" value="DIHYDROANTICAPSIN 7-DEHYDROGENASE"/>
    <property type="match status" value="1"/>
</dbReference>
<dbReference type="Gene3D" id="3.40.50.720">
    <property type="entry name" value="NAD(P)-binding Rossmann-like Domain"/>
    <property type="match status" value="1"/>
</dbReference>
<dbReference type="PANTHER" id="PTHR43477">
    <property type="entry name" value="DIHYDROANTICAPSIN 7-DEHYDROGENASE"/>
    <property type="match status" value="1"/>
</dbReference>
<dbReference type="PROSITE" id="PS00061">
    <property type="entry name" value="ADH_SHORT"/>
    <property type="match status" value="1"/>
</dbReference>
<sequence length="240" mass="25220">MSMLITGAGGGIGRAIVELAVERGYGVIAHDLKPESLADLRGVETITGDLTSKDHLRLLSRRVADEPLEAVVASHGIAGAVALADVDERRSRAILTINASTVPALFEAVREPLTRSHGAYVAVSSQASLRAERENAVYCASKWAVTGWVRAMAAGQAEGPTVRALCPGRTETPLFVAATEAIAAAQGQTVEAYNKDIYDLIPLRRFATTRETASLALYLATQPRGAAPTVVANSGGEVPF</sequence>
<evidence type="ECO:0000256" key="1">
    <source>
        <dbReference type="ARBA" id="ARBA00006484"/>
    </source>
</evidence>
<evidence type="ECO:0000313" key="3">
    <source>
        <dbReference type="EMBL" id="MBL1110979.1"/>
    </source>
</evidence>
<dbReference type="CDD" id="cd05233">
    <property type="entry name" value="SDR_c"/>
    <property type="match status" value="1"/>
</dbReference>
<dbReference type="InterPro" id="IPR002347">
    <property type="entry name" value="SDR_fam"/>
</dbReference>
<accession>A0ABS1PFS7</accession>
<dbReference type="PRINTS" id="PR00081">
    <property type="entry name" value="GDHRDH"/>
</dbReference>
<protein>
    <submittedName>
        <fullName evidence="3">SDR family oxidoreductase</fullName>
    </submittedName>
</protein>
<gene>
    <name evidence="3" type="ORF">JK364_00910</name>
</gene>
<dbReference type="InterPro" id="IPR051122">
    <property type="entry name" value="SDR_DHRS6-like"/>
</dbReference>
<organism evidence="3 4">
    <name type="scientific">Streptomyces endocoffeicus</name>
    <dbReference type="NCBI Taxonomy" id="2898945"/>
    <lineage>
        <taxon>Bacteria</taxon>
        <taxon>Bacillati</taxon>
        <taxon>Actinomycetota</taxon>
        <taxon>Actinomycetes</taxon>
        <taxon>Kitasatosporales</taxon>
        <taxon>Streptomycetaceae</taxon>
        <taxon>Streptomyces</taxon>
    </lineage>
</organism>
<dbReference type="EMBL" id="JAERRG010000001">
    <property type="protein sequence ID" value="MBL1110979.1"/>
    <property type="molecule type" value="Genomic_DNA"/>
</dbReference>
<reference evidence="3 4" key="1">
    <citation type="submission" date="2021-01" db="EMBL/GenBank/DDBJ databases">
        <title>WGS of actinomycetes isolated from Thailand.</title>
        <authorList>
            <person name="Thawai C."/>
        </authorList>
    </citation>
    <scope>NUCLEOTIDE SEQUENCE [LARGE SCALE GENOMIC DNA]</scope>
    <source>
        <strain evidence="3 4">CA3R110</strain>
    </source>
</reference>
<evidence type="ECO:0000256" key="2">
    <source>
        <dbReference type="ARBA" id="ARBA00023002"/>
    </source>
</evidence>
<dbReference type="Pfam" id="PF13561">
    <property type="entry name" value="adh_short_C2"/>
    <property type="match status" value="1"/>
</dbReference>
<name>A0ABS1PFS7_9ACTN</name>
<dbReference type="SUPFAM" id="SSF51735">
    <property type="entry name" value="NAD(P)-binding Rossmann-fold domains"/>
    <property type="match status" value="1"/>
</dbReference>